<dbReference type="SMART" id="SM00305">
    <property type="entry name" value="HintC"/>
    <property type="match status" value="1"/>
</dbReference>
<dbReference type="InterPro" id="IPR007693">
    <property type="entry name" value="DNA_helicase_DnaB-like_N"/>
</dbReference>
<reference evidence="20 21" key="1">
    <citation type="submission" date="2016-06" db="EMBL/GenBank/DDBJ databases">
        <authorList>
            <person name="Kjaerup R.B."/>
            <person name="Dalgaard T.S."/>
            <person name="Juul-Madsen H.R."/>
        </authorList>
    </citation>
    <scope>NUCLEOTIDE SEQUENCE [LARGE SCALE GENOMIC DNA]</scope>
    <source>
        <strain evidence="20 21">DSM 44871</strain>
    </source>
</reference>
<evidence type="ECO:0000256" key="15">
    <source>
        <dbReference type="NCBIfam" id="TIGR00665"/>
    </source>
</evidence>
<dbReference type="InterPro" id="IPR004860">
    <property type="entry name" value="LAGLIDADG_dom"/>
</dbReference>
<dbReference type="SUPFAM" id="SSF48024">
    <property type="entry name" value="N-terminal domain of DnaB helicase"/>
    <property type="match status" value="1"/>
</dbReference>
<evidence type="ECO:0000313" key="20">
    <source>
        <dbReference type="EMBL" id="SCE80344.1"/>
    </source>
</evidence>
<feature type="domain" description="SF4 helicase" evidence="19">
    <location>
        <begin position="714"/>
        <end position="880"/>
    </location>
</feature>
<evidence type="ECO:0000256" key="8">
    <source>
        <dbReference type="ARBA" id="ARBA00022813"/>
    </source>
</evidence>
<dbReference type="SMART" id="SM00306">
    <property type="entry name" value="HintN"/>
    <property type="match status" value="2"/>
</dbReference>
<sequence length="1366" mass="149602">MSVTDDMRAEPRSGGGQPPAQRDGQFDKTPPQDVAAEQCVLGGMLLSKDAIADVVEILKTNDFYRPVHATIFDIILDIYGRGEPADSITVAAALADSGDLVRIGGAPYLHTLIASVPTAANAAYYARIVSERAVLRRLVEAGTKIVQLGYGTASGGSRDVDDVVDLAQQAVYDVTERRVSEDFAVLADMLQPTLDEIEAVGATGGMMTGVPTGFSDLDRLLNGLHAGQLIIVAGRPGLGKALALDTPLPTPDGWTTMGEVKAGDQLLAADGSPTTVTHAFDVMHDRPCYEVEFSDGTVIVADAEHLWKTTTRAIRRQEPARQRRHWPESSLANVRAAHERLSSLGNQPITLFDTIAQVGPEFRHVLHTVAREVGSVGRISRPIVRNGKPQNWTAPGYPAGPLLGTLLQRAEREINAGSRADHDGVVTTAQIAATLRTDTAQRRLNHAVRNCAPIQLPDRELLVPPYTLGTWLGDGHSDASRFTTADPEMVAHVEADGFVVRPSGPMVYTILLQPTSAAAGNGVCVDCGVSTRALRENPATRKCADCRHRNGSFLGLLRQVGVAGNKHIPGDYLRASEAQRRALLAGLMDTDGTVAPSGNLQYTSTSKRLADDVRELIVSLGYRCTVNAKPVRGRTDESSIAYTLNFSTPDVIFRLRRKQDAHAERRRTTSDVRTTSRFIVDVRPAPSVPVRCVTVDNDEHLYLASRAMIPTHNSTASMDFARNAAIRANQAAAIFSLEMSKVEIVMRLLSAEARVPLHVLRSGQLSDDDWTKLARCMGEISEAPLFVDDTPSMNLMEIRAKARRLKQRHDLKMIVVDYLQLMTSPKRTESRQQEVADLSRGLKLLAKEVECPVIAVSQLNRGPEQRTDKRPQLSDLRESGCLTAETRVIRADDNTEIKLGELLSNNARDIPVWALDESLRYTPRTMTHVFPSGTREVFRLTLASGKQIDATANHPFLAFTGWLPLGELSPGDRIATPRHLPPPMVTRPWVDAEVVMLAHLLGDGSFVRHQPIRYASCDELNLQAVTEAAKHFGISAVRDDYAAARVTTLRLPAPYRLARGQRNPIASWLDELGLFGLRSHEKFLPSAVFSLPKEQITSFLRHLWATDGSVTVNGTGRGGRVYFASTSRRMLEDISRLLLRYGITARLRDVPVVGHRPQYTLDISGRDDQLRFLREIGVYGQRSEGCAALLAALESTESNTNVDTVPREVWTRVKEILVEQGMTHREFAAAIGTQFCGSALWKRAPSRSRLAAIATVLDAADLDLHATNDIFWDSVVSIESLGEQEVFDATVLGKHNFIANGIATHNSIEQDADVVILLHRDDYYDKESPRAGEADFIVAKHRNGPTDTVTVAAQLHLSRFVDMAIG</sequence>
<evidence type="ECO:0000256" key="9">
    <source>
        <dbReference type="ARBA" id="ARBA00022840"/>
    </source>
</evidence>
<dbReference type="PANTHER" id="PTHR30153">
    <property type="entry name" value="REPLICATIVE DNA HELICASE DNAB"/>
    <property type="match status" value="1"/>
</dbReference>
<dbReference type="GO" id="GO:0003677">
    <property type="term" value="F:DNA binding"/>
    <property type="evidence" value="ECO:0007669"/>
    <property type="project" value="UniProtKB-UniRule"/>
</dbReference>
<keyword evidence="3 16" id="KW-0235">DNA replication</keyword>
<evidence type="ECO:0000256" key="3">
    <source>
        <dbReference type="ARBA" id="ARBA00022705"/>
    </source>
</evidence>
<evidence type="ECO:0000256" key="5">
    <source>
        <dbReference type="ARBA" id="ARBA00022741"/>
    </source>
</evidence>
<keyword evidence="4" id="KW-0677">Repeat</keyword>
<feature type="domain" description="DOD-type homing endonuclease" evidence="18">
    <location>
        <begin position="996"/>
        <end position="1143"/>
    </location>
</feature>
<dbReference type="InterPro" id="IPR007694">
    <property type="entry name" value="DNA_helicase_DnaB-like_C"/>
</dbReference>
<dbReference type="NCBIfam" id="TIGR01445">
    <property type="entry name" value="intein_Nterm"/>
    <property type="match status" value="1"/>
</dbReference>
<dbReference type="InterPro" id="IPR006141">
    <property type="entry name" value="Intein_N"/>
</dbReference>
<keyword evidence="9 16" id="KW-0067">ATP-binding</keyword>
<comment type="catalytic activity">
    <reaction evidence="14 16">
        <text>ATP + H2O = ADP + phosphate + H(+)</text>
        <dbReference type="Rhea" id="RHEA:13065"/>
        <dbReference type="ChEBI" id="CHEBI:15377"/>
        <dbReference type="ChEBI" id="CHEBI:15378"/>
        <dbReference type="ChEBI" id="CHEBI:30616"/>
        <dbReference type="ChEBI" id="CHEBI:43474"/>
        <dbReference type="ChEBI" id="CHEBI:456216"/>
        <dbReference type="EC" id="5.6.2.3"/>
    </reaction>
</comment>
<dbReference type="EMBL" id="FMCR01000001">
    <property type="protein sequence ID" value="SCE80344.1"/>
    <property type="molecule type" value="Genomic_DNA"/>
</dbReference>
<dbReference type="InterPro" id="IPR027417">
    <property type="entry name" value="P-loop_NTPase"/>
</dbReference>
<dbReference type="Gene3D" id="2.170.16.10">
    <property type="entry name" value="Hedgehog/Intein (Hint) domain"/>
    <property type="match status" value="1"/>
</dbReference>
<keyword evidence="2 16" id="KW-0639">Primosome</keyword>
<feature type="region of interest" description="Disordered" evidence="17">
    <location>
        <begin position="1"/>
        <end position="31"/>
    </location>
</feature>
<evidence type="ECO:0000256" key="2">
    <source>
        <dbReference type="ARBA" id="ARBA00022515"/>
    </source>
</evidence>
<feature type="compositionally biased region" description="Basic and acidic residues" evidence="17">
    <location>
        <begin position="1"/>
        <end position="11"/>
    </location>
</feature>
<dbReference type="GO" id="GO:0004519">
    <property type="term" value="F:endonuclease activity"/>
    <property type="evidence" value="ECO:0007669"/>
    <property type="project" value="InterPro"/>
</dbReference>
<dbReference type="GO" id="GO:0043139">
    <property type="term" value="F:5'-3' DNA helicase activity"/>
    <property type="evidence" value="ECO:0007669"/>
    <property type="project" value="UniProtKB-EC"/>
</dbReference>
<dbReference type="SUPFAM" id="SSF55608">
    <property type="entry name" value="Homing endonucleases"/>
    <property type="match status" value="2"/>
</dbReference>
<dbReference type="PROSITE" id="PS50819">
    <property type="entry name" value="INTEIN_ENDONUCLEASE"/>
    <property type="match status" value="2"/>
</dbReference>
<evidence type="ECO:0000256" key="13">
    <source>
        <dbReference type="ARBA" id="ARBA00044940"/>
    </source>
</evidence>
<evidence type="ECO:0000256" key="10">
    <source>
        <dbReference type="ARBA" id="ARBA00023000"/>
    </source>
</evidence>
<feature type="domain" description="DOD-type homing endonuclease" evidence="18">
    <location>
        <begin position="467"/>
        <end position="622"/>
    </location>
</feature>
<dbReference type="GO" id="GO:0016539">
    <property type="term" value="P:intein-mediated protein splicing"/>
    <property type="evidence" value="ECO:0007669"/>
    <property type="project" value="InterPro"/>
</dbReference>
<dbReference type="InterPro" id="IPR030934">
    <property type="entry name" value="Intein_C"/>
</dbReference>
<keyword evidence="10" id="KW-0651">Protein splicing</keyword>
<comment type="similarity">
    <text evidence="1 16">Belongs to the helicase family. DnaB subfamily.</text>
</comment>
<dbReference type="PRINTS" id="PR00379">
    <property type="entry name" value="INTEIN"/>
</dbReference>
<comment type="function">
    <text evidence="16">The main replicative DNA helicase, it participates in initiation and elongation during chromosome replication. Travels ahead of the DNA replisome, separating dsDNA into templates for DNA synthesis. A processive ATP-dependent 5'-3' DNA helicase it has DNA-dependent ATPase activity.</text>
</comment>
<organism evidence="20 21">
    <name type="scientific">Micromonospora saelicesensis</name>
    <dbReference type="NCBI Taxonomy" id="285676"/>
    <lineage>
        <taxon>Bacteria</taxon>
        <taxon>Bacillati</taxon>
        <taxon>Actinomycetota</taxon>
        <taxon>Actinomycetes</taxon>
        <taxon>Micromonosporales</taxon>
        <taxon>Micromonosporaceae</taxon>
        <taxon>Micromonospora</taxon>
    </lineage>
</organism>
<evidence type="ECO:0000256" key="7">
    <source>
        <dbReference type="ARBA" id="ARBA00022806"/>
    </source>
</evidence>
<keyword evidence="5 16" id="KW-0547">Nucleotide-binding</keyword>
<protein>
    <recommendedName>
        <fullName evidence="15 16">Replicative DNA helicase</fullName>
        <ecNumber evidence="15 16">5.6.2.3</ecNumber>
    </recommendedName>
</protein>
<dbReference type="PROSITE" id="PS50818">
    <property type="entry name" value="INTEIN_C_TER"/>
    <property type="match status" value="1"/>
</dbReference>
<dbReference type="Pfam" id="PF14890">
    <property type="entry name" value="Intein_splicing"/>
    <property type="match status" value="1"/>
</dbReference>
<dbReference type="InterPro" id="IPR016136">
    <property type="entry name" value="DNA_helicase_N/primase_C"/>
</dbReference>
<dbReference type="SUPFAM" id="SSF51294">
    <property type="entry name" value="Hedgehog/intein (Hint) domain"/>
    <property type="match status" value="2"/>
</dbReference>
<gene>
    <name evidence="20" type="ORF">GA0070561_1774</name>
</gene>
<keyword evidence="11 16" id="KW-0238">DNA-binding</keyword>
<keyword evidence="7 16" id="KW-0347">Helicase</keyword>
<dbReference type="PROSITE" id="PS51199">
    <property type="entry name" value="SF4_HELICASE"/>
    <property type="match status" value="3"/>
</dbReference>
<dbReference type="FunFam" id="1.10.860.10:FF:000001">
    <property type="entry name" value="Replicative DNA helicase"/>
    <property type="match status" value="1"/>
</dbReference>
<dbReference type="Pfam" id="PF00772">
    <property type="entry name" value="DnaB"/>
    <property type="match status" value="1"/>
</dbReference>
<dbReference type="InterPro" id="IPR027434">
    <property type="entry name" value="Homing_endonucl"/>
</dbReference>
<dbReference type="InterPro" id="IPR036185">
    <property type="entry name" value="DNA_heli_DnaB-like_N_sf"/>
</dbReference>
<dbReference type="GO" id="GO:0006269">
    <property type="term" value="P:DNA replication, synthesis of primer"/>
    <property type="evidence" value="ECO:0007669"/>
    <property type="project" value="UniProtKB-UniRule"/>
</dbReference>
<dbReference type="EC" id="5.6.2.3" evidence="15 16"/>
<dbReference type="Pfam" id="PF03796">
    <property type="entry name" value="DnaB_C"/>
    <property type="match status" value="2"/>
</dbReference>
<proteinExistence type="inferred from homology"/>
<dbReference type="Proteomes" id="UP000198864">
    <property type="component" value="Unassembled WGS sequence"/>
</dbReference>
<evidence type="ECO:0000256" key="1">
    <source>
        <dbReference type="ARBA" id="ARBA00008428"/>
    </source>
</evidence>
<evidence type="ECO:0000256" key="16">
    <source>
        <dbReference type="RuleBase" id="RU362085"/>
    </source>
</evidence>
<evidence type="ECO:0000256" key="4">
    <source>
        <dbReference type="ARBA" id="ARBA00022737"/>
    </source>
</evidence>
<keyword evidence="12" id="KW-0413">Isomerase</keyword>
<evidence type="ECO:0000259" key="19">
    <source>
        <dbReference type="PROSITE" id="PS51199"/>
    </source>
</evidence>
<keyword evidence="6 16" id="KW-0378">Hydrolase</keyword>
<dbReference type="InterPro" id="IPR003586">
    <property type="entry name" value="Hint_dom_C"/>
</dbReference>
<feature type="domain" description="SF4 helicase" evidence="19">
    <location>
        <begin position="1307"/>
        <end position="1366"/>
    </location>
</feature>
<dbReference type="GO" id="GO:0016887">
    <property type="term" value="F:ATP hydrolysis activity"/>
    <property type="evidence" value="ECO:0007669"/>
    <property type="project" value="RHEA"/>
</dbReference>
<dbReference type="Pfam" id="PF14528">
    <property type="entry name" value="LAGLIDADG_3"/>
    <property type="match status" value="2"/>
</dbReference>
<dbReference type="NCBIfam" id="TIGR00665">
    <property type="entry name" value="DnaB"/>
    <property type="match status" value="1"/>
</dbReference>
<evidence type="ECO:0000256" key="11">
    <source>
        <dbReference type="ARBA" id="ARBA00023125"/>
    </source>
</evidence>
<evidence type="ECO:0000256" key="14">
    <source>
        <dbReference type="ARBA" id="ARBA00048954"/>
    </source>
</evidence>
<evidence type="ECO:0000313" key="21">
    <source>
        <dbReference type="Proteomes" id="UP000198864"/>
    </source>
</evidence>
<dbReference type="PANTHER" id="PTHR30153:SF2">
    <property type="entry name" value="REPLICATIVE DNA HELICASE"/>
    <property type="match status" value="1"/>
</dbReference>
<dbReference type="Gene3D" id="3.10.28.10">
    <property type="entry name" value="Homing endonucleases"/>
    <property type="match status" value="2"/>
</dbReference>
<dbReference type="Gene3D" id="3.40.50.300">
    <property type="entry name" value="P-loop containing nucleotide triphosphate hydrolases"/>
    <property type="match status" value="3"/>
</dbReference>
<comment type="function">
    <text evidence="13 16">The intein is an endonuclease.</text>
</comment>
<dbReference type="SUPFAM" id="SSF52540">
    <property type="entry name" value="P-loop containing nucleoside triphosphate hydrolases"/>
    <property type="match status" value="2"/>
</dbReference>
<accession>A0A1C4V8H3</accession>
<dbReference type="PROSITE" id="PS50817">
    <property type="entry name" value="INTEIN_N_TER"/>
    <property type="match status" value="1"/>
</dbReference>
<dbReference type="GO" id="GO:0005829">
    <property type="term" value="C:cytosol"/>
    <property type="evidence" value="ECO:0007669"/>
    <property type="project" value="TreeGrafter"/>
</dbReference>
<dbReference type="InterPro" id="IPR036844">
    <property type="entry name" value="Hint_dom_sf"/>
</dbReference>
<dbReference type="STRING" id="285676.GA0070561_1774"/>
<dbReference type="Gene3D" id="1.10.860.10">
    <property type="entry name" value="DNAb Helicase, Chain A"/>
    <property type="match status" value="1"/>
</dbReference>
<keyword evidence="8" id="KW-0068">Autocatalytic cleavage</keyword>
<evidence type="ECO:0000256" key="6">
    <source>
        <dbReference type="ARBA" id="ARBA00022801"/>
    </source>
</evidence>
<evidence type="ECO:0000256" key="17">
    <source>
        <dbReference type="SAM" id="MobiDB-lite"/>
    </source>
</evidence>
<dbReference type="GO" id="GO:0005524">
    <property type="term" value="F:ATP binding"/>
    <property type="evidence" value="ECO:0007669"/>
    <property type="project" value="UniProtKB-UniRule"/>
</dbReference>
<dbReference type="InterPro" id="IPR004042">
    <property type="entry name" value="Intein_endonuc_central"/>
</dbReference>
<dbReference type="NCBIfam" id="NF005852">
    <property type="entry name" value="PRK07773.1"/>
    <property type="match status" value="1"/>
</dbReference>
<dbReference type="NCBIfam" id="TIGR01443">
    <property type="entry name" value="intein_Cterm"/>
    <property type="match status" value="2"/>
</dbReference>
<dbReference type="InterPro" id="IPR006142">
    <property type="entry name" value="INTEIN"/>
</dbReference>
<feature type="domain" description="SF4 helicase" evidence="19">
    <location>
        <begin position="203"/>
        <end position="240"/>
    </location>
</feature>
<name>A0A1C4V8H3_9ACTN</name>
<dbReference type="CDD" id="cd00081">
    <property type="entry name" value="Hint"/>
    <property type="match status" value="2"/>
</dbReference>
<dbReference type="InterPro" id="IPR007692">
    <property type="entry name" value="DNA_helicase_DnaB"/>
</dbReference>
<evidence type="ECO:0000259" key="18">
    <source>
        <dbReference type="PROSITE" id="PS50819"/>
    </source>
</evidence>
<evidence type="ECO:0000256" key="12">
    <source>
        <dbReference type="ARBA" id="ARBA00023235"/>
    </source>
</evidence>
<dbReference type="GO" id="GO:1990077">
    <property type="term" value="C:primosome complex"/>
    <property type="evidence" value="ECO:0007669"/>
    <property type="project" value="UniProtKB-UniRule"/>
</dbReference>
<dbReference type="InterPro" id="IPR003587">
    <property type="entry name" value="Hint_dom_N"/>
</dbReference>